<accession>A0A7G2CCC0</accession>
<dbReference type="CDD" id="cd11709">
    <property type="entry name" value="SPRY"/>
    <property type="match status" value="1"/>
</dbReference>
<dbReference type="InterPro" id="IPR003877">
    <property type="entry name" value="SPRY_dom"/>
</dbReference>
<name>A0A7G2CCC0_9TRYP</name>
<evidence type="ECO:0000313" key="3">
    <source>
        <dbReference type="EMBL" id="CAD2217159.1"/>
    </source>
</evidence>
<dbReference type="AlphaFoldDB" id="A0A7G2CCC0"/>
<dbReference type="VEuPathDB" id="TriTrypDB:ADEAN_000463700"/>
<organism evidence="3 4">
    <name type="scientific">Angomonas deanei</name>
    <dbReference type="NCBI Taxonomy" id="59799"/>
    <lineage>
        <taxon>Eukaryota</taxon>
        <taxon>Discoba</taxon>
        <taxon>Euglenozoa</taxon>
        <taxon>Kinetoplastea</taxon>
        <taxon>Metakinetoplastina</taxon>
        <taxon>Trypanosomatida</taxon>
        <taxon>Trypanosomatidae</taxon>
        <taxon>Strigomonadinae</taxon>
        <taxon>Angomonas</taxon>
    </lineage>
</organism>
<evidence type="ECO:0000259" key="2">
    <source>
        <dbReference type="PROSITE" id="PS50188"/>
    </source>
</evidence>
<dbReference type="EMBL" id="LR877152">
    <property type="protein sequence ID" value="CAD2217159.1"/>
    <property type="molecule type" value="Genomic_DNA"/>
</dbReference>
<evidence type="ECO:0000313" key="4">
    <source>
        <dbReference type="Proteomes" id="UP000515908"/>
    </source>
</evidence>
<reference evidence="3 4" key="1">
    <citation type="submission" date="2020-08" db="EMBL/GenBank/DDBJ databases">
        <authorList>
            <person name="Newling K."/>
            <person name="Davey J."/>
            <person name="Forrester S."/>
        </authorList>
    </citation>
    <scope>NUCLEOTIDE SEQUENCE [LARGE SCALE GENOMIC DNA]</scope>
    <source>
        <strain evidence="4">Crithidia deanei Carvalho (ATCC PRA-265)</strain>
    </source>
</reference>
<dbReference type="Gene3D" id="2.60.120.920">
    <property type="match status" value="1"/>
</dbReference>
<feature type="region of interest" description="Disordered" evidence="1">
    <location>
        <begin position="16"/>
        <end position="91"/>
    </location>
</feature>
<dbReference type="PROSITE" id="PS50188">
    <property type="entry name" value="B302_SPRY"/>
    <property type="match status" value="1"/>
</dbReference>
<dbReference type="InterPro" id="IPR013320">
    <property type="entry name" value="ConA-like_dom_sf"/>
</dbReference>
<dbReference type="InterPro" id="IPR043136">
    <property type="entry name" value="B30.2/SPRY_sf"/>
</dbReference>
<dbReference type="Pfam" id="PF00622">
    <property type="entry name" value="SPRY"/>
    <property type="match status" value="1"/>
</dbReference>
<dbReference type="InterPro" id="IPR001870">
    <property type="entry name" value="B30.2/SPRY"/>
</dbReference>
<sequence>MSECFIRNGVLNRFRQQEDAVPDDAPEVPSSVEREASPRPYPSRRCAPECLEGRESSQVPHYSHMNLVPSDKESSISSSMTSSRRPSVETVLQDKERNALGMEEKGMKSRIVETATMEKENVPFMTDPTLSPIRTETQCEMSFPDLELAAEPKRLSINLSTPREVPVQTPVVSQKVENDRYAQKMEKIRQLHQQLQQTAVTSTIIEEEPRAKAYDPLSDTLTPSPALLVRKNVLHWEMARCRNVLVSSVGNFVVGNTEEANRIIKETHSDAKQLAPLQFALGSVGASEGKFSFSVQVGPDSAAPLHPCFGVGLTTSHYTRDPCDTTAFLFFSRGEVGSDGNYLPYGTTFKGGDRVGVHVDFEKGSISFSVNDHRFGTAFKLVLPSRPIQLYPLVVFGREGEWACLQ</sequence>
<protein>
    <submittedName>
        <fullName evidence="3">SPRY domain containing protein, putative</fullName>
    </submittedName>
</protein>
<proteinExistence type="predicted"/>
<feature type="compositionally biased region" description="Low complexity" evidence="1">
    <location>
        <begin position="75"/>
        <end position="85"/>
    </location>
</feature>
<gene>
    <name evidence="3" type="ORF">ADEAN_000463700</name>
</gene>
<dbReference type="Proteomes" id="UP000515908">
    <property type="component" value="Chromosome 08"/>
</dbReference>
<keyword evidence="4" id="KW-1185">Reference proteome</keyword>
<dbReference type="SUPFAM" id="SSF49899">
    <property type="entry name" value="Concanavalin A-like lectins/glucanases"/>
    <property type="match status" value="1"/>
</dbReference>
<evidence type="ECO:0000256" key="1">
    <source>
        <dbReference type="SAM" id="MobiDB-lite"/>
    </source>
</evidence>
<feature type="domain" description="B30.2/SPRY" evidence="2">
    <location>
        <begin position="196"/>
        <end position="406"/>
    </location>
</feature>